<feature type="domain" description="Reverse transcriptase" evidence="1">
    <location>
        <begin position="284"/>
        <end position="555"/>
    </location>
</feature>
<evidence type="ECO:0000313" key="2">
    <source>
        <dbReference type="EMBL" id="KAG7294806.1"/>
    </source>
</evidence>
<dbReference type="Proteomes" id="UP000823941">
    <property type="component" value="Unassembled WGS sequence"/>
</dbReference>
<gene>
    <name evidence="2" type="ORF">JYU34_022823</name>
</gene>
<proteinExistence type="predicted"/>
<dbReference type="InterPro" id="IPR000477">
    <property type="entry name" value="RT_dom"/>
</dbReference>
<dbReference type="EMBL" id="JAHIBW010000145">
    <property type="protein sequence ID" value="KAG7294806.1"/>
    <property type="molecule type" value="Genomic_DNA"/>
</dbReference>
<dbReference type="Pfam" id="PF00078">
    <property type="entry name" value="RVT_1"/>
    <property type="match status" value="1"/>
</dbReference>
<accession>A0ABQ7PP86</accession>
<name>A0ABQ7PP86_PLUXY</name>
<keyword evidence="3" id="KW-1185">Reference proteome</keyword>
<dbReference type="InterPro" id="IPR043502">
    <property type="entry name" value="DNA/RNA_pol_sf"/>
</dbReference>
<dbReference type="PROSITE" id="PS50878">
    <property type="entry name" value="RT_POL"/>
    <property type="match status" value="1"/>
</dbReference>
<organism evidence="2 3">
    <name type="scientific">Plutella xylostella</name>
    <name type="common">Diamondback moth</name>
    <name type="synonym">Plutella maculipennis</name>
    <dbReference type="NCBI Taxonomy" id="51655"/>
    <lineage>
        <taxon>Eukaryota</taxon>
        <taxon>Metazoa</taxon>
        <taxon>Ecdysozoa</taxon>
        <taxon>Arthropoda</taxon>
        <taxon>Hexapoda</taxon>
        <taxon>Insecta</taxon>
        <taxon>Pterygota</taxon>
        <taxon>Neoptera</taxon>
        <taxon>Endopterygota</taxon>
        <taxon>Lepidoptera</taxon>
        <taxon>Glossata</taxon>
        <taxon>Ditrysia</taxon>
        <taxon>Yponomeutoidea</taxon>
        <taxon>Plutellidae</taxon>
        <taxon>Plutella</taxon>
    </lineage>
</organism>
<comment type="caution">
    <text evidence="2">The sequence shown here is derived from an EMBL/GenBank/DDBJ whole genome shotgun (WGS) entry which is preliminary data.</text>
</comment>
<dbReference type="CDD" id="cd01650">
    <property type="entry name" value="RT_nLTR_like"/>
    <property type="match status" value="1"/>
</dbReference>
<evidence type="ECO:0000259" key="1">
    <source>
        <dbReference type="PROSITE" id="PS50878"/>
    </source>
</evidence>
<dbReference type="SUPFAM" id="SSF56672">
    <property type="entry name" value="DNA/RNA polymerases"/>
    <property type="match status" value="1"/>
</dbReference>
<reference evidence="2 3" key="1">
    <citation type="submission" date="2021-06" db="EMBL/GenBank/DDBJ databases">
        <title>A haploid diamondback moth (Plutella xylostella L.) genome assembly resolves 31 chromosomes and identifies a diamide resistance mutation.</title>
        <authorList>
            <person name="Ward C.M."/>
            <person name="Perry K.D."/>
            <person name="Baker G."/>
            <person name="Powis K."/>
            <person name="Heckel D.G."/>
            <person name="Baxter S.W."/>
        </authorList>
    </citation>
    <scope>NUCLEOTIDE SEQUENCE [LARGE SCALE GENOMIC DNA]</scope>
    <source>
        <strain evidence="2 3">LV</strain>
        <tissue evidence="2">Single pupa</tissue>
    </source>
</reference>
<evidence type="ECO:0000313" key="3">
    <source>
        <dbReference type="Proteomes" id="UP000823941"/>
    </source>
</evidence>
<sequence>MPWPVHVEVMYDADTQHVPLLITVGINSEFRIQRPPRRTVDWAAYRSAMDAFSFDGQLTTPAEVESAASVITSAIKTAQEAATTIQEQKSHRREELPAHLRADLRRKRELQKLWARTRCPRVKRDLNRLAESLSAAVKELRGAAWDHVIDQAGENDTNLRTLCRQLSQAPAPVYPLLDSAGRRQYAASDRAEILAEHLEGQFTPNPAAADVSDHLEHVERAVEDLLRSPPPPLRGDEYVSPSELAWIVKHLPKKKAPGPDRVPTTALQQLPRRPLVALCRLFNGILRTRHIPPDWKLGKVIVLPKPGKDRRYPGSYRPITLLSHIAKLFERVLLRRLRPHVPYRAEQFGFRSEHSTTLQLVRVLHLMAFERNKGRLTVSVFLDIEKAFDRVWHAGLLYKLSLTSTPLAIVQTVASFLDERRFYVSVEDADSTPRKICAGVPQGSCLSPCLYAAYTDDIPTLAGTLTDGEQDVELALFADDSAYFASSRKVDLAVSKMQRLLDRLPEWLDKWRMAVNVGKTAAMLSGRYRAPARKLQLRGQAVEWRSSVKYLGVTIDRALTMSAQAVNSVNQAKAARAMLRPVLASRLPLRTKLGIFKTYVRSRLTYAAPAWYALCSTANRKRLQAQQNLTLRTIVGAGRYVRNDVIARDLKIESLEEFVVRLARRMYDRADNGPHEHLHDIAPTYDRPDNGRPYPRELLLLAPADEVAP</sequence>
<protein>
    <recommendedName>
        <fullName evidence="1">Reverse transcriptase domain-containing protein</fullName>
    </recommendedName>
</protein>
<dbReference type="PANTHER" id="PTHR19446">
    <property type="entry name" value="REVERSE TRANSCRIPTASES"/>
    <property type="match status" value="1"/>
</dbReference>